<protein>
    <recommendedName>
        <fullName evidence="1">DUF2087 domain-containing protein</fullName>
    </recommendedName>
</protein>
<dbReference type="EMBL" id="CP029354">
    <property type="protein sequence ID" value="AWK88116.1"/>
    <property type="molecule type" value="Genomic_DNA"/>
</dbReference>
<proteinExistence type="predicted"/>
<dbReference type="RefSeq" id="WP_109330048.1">
    <property type="nucleotide sequence ID" value="NZ_CP029354.1"/>
</dbReference>
<dbReference type="OrthoDB" id="6867569at2"/>
<dbReference type="AlphaFoldDB" id="A0A2S2CUF7"/>
<evidence type="ECO:0000259" key="1">
    <source>
        <dbReference type="Pfam" id="PF09860"/>
    </source>
</evidence>
<evidence type="ECO:0000313" key="2">
    <source>
        <dbReference type="EMBL" id="AWK88116.1"/>
    </source>
</evidence>
<dbReference type="KEGG" id="azz:DEW08_18475"/>
<gene>
    <name evidence="2" type="ORF">DEW08_18475</name>
</gene>
<keyword evidence="3" id="KW-1185">Reference proteome</keyword>
<sequence length="191" mass="21461">MSRTPLPYSAGDISALARSLRAHLAGREDPPGHVELLNILAKATGFRNFQHFRAQAAAQEHLAQEAAAPAPAVDHVRVVKVARCFDEAGRLARWPAKFGDQQTCLWVLWSRLPADHVLTEEQVNRVLRDNHRFGDHALLRREMCDQGLLSRTPDGREYRRVERRPPEEALALIRHLKPRLPAATAAERSAP</sequence>
<accession>A0A2S2CUF7</accession>
<dbReference type="Proteomes" id="UP000245629">
    <property type="component" value="Chromosome 3"/>
</dbReference>
<dbReference type="InterPro" id="IPR018656">
    <property type="entry name" value="DUF2087"/>
</dbReference>
<name>A0A2S2CUF7_9PROT</name>
<reference evidence="3" key="1">
    <citation type="submission" date="2018-05" db="EMBL/GenBank/DDBJ databases">
        <title>Azospirillum thermophila sp. nov., a novel isolated from hot spring.</title>
        <authorList>
            <person name="Zhao Z."/>
        </authorList>
    </citation>
    <scope>NUCLEOTIDE SEQUENCE [LARGE SCALE GENOMIC DNA]</scope>
    <source>
        <strain evidence="3">CFH 70021</strain>
    </source>
</reference>
<organism evidence="2 3">
    <name type="scientific">Azospirillum thermophilum</name>
    <dbReference type="NCBI Taxonomy" id="2202148"/>
    <lineage>
        <taxon>Bacteria</taxon>
        <taxon>Pseudomonadati</taxon>
        <taxon>Pseudomonadota</taxon>
        <taxon>Alphaproteobacteria</taxon>
        <taxon>Rhodospirillales</taxon>
        <taxon>Azospirillaceae</taxon>
        <taxon>Azospirillum</taxon>
    </lineage>
</organism>
<feature type="domain" description="DUF2087" evidence="1">
    <location>
        <begin position="90"/>
        <end position="160"/>
    </location>
</feature>
<dbReference type="Pfam" id="PF09860">
    <property type="entry name" value="DUF2087"/>
    <property type="match status" value="1"/>
</dbReference>
<evidence type="ECO:0000313" key="3">
    <source>
        <dbReference type="Proteomes" id="UP000245629"/>
    </source>
</evidence>